<accession>A0ABD3QM32</accession>
<dbReference type="SUPFAM" id="SSF48452">
    <property type="entry name" value="TPR-like"/>
    <property type="match status" value="1"/>
</dbReference>
<dbReference type="Gene3D" id="1.25.40.10">
    <property type="entry name" value="Tetratricopeptide repeat domain"/>
    <property type="match status" value="1"/>
</dbReference>
<evidence type="ECO:0008006" key="3">
    <source>
        <dbReference type="Google" id="ProtNLM"/>
    </source>
</evidence>
<comment type="caution">
    <text evidence="1">The sequence shown here is derived from an EMBL/GenBank/DDBJ whole genome shotgun (WGS) entry which is preliminary data.</text>
</comment>
<dbReference type="InterPro" id="IPR011990">
    <property type="entry name" value="TPR-like_helical_dom_sf"/>
</dbReference>
<protein>
    <recommendedName>
        <fullName evidence="3">Tetratricopeptide repeat protein</fullName>
    </recommendedName>
</protein>
<reference evidence="1 2" key="1">
    <citation type="journal article" date="2020" name="G3 (Bethesda)">
        <title>Improved Reference Genome for Cyclotella cryptica CCMP332, a Model for Cell Wall Morphogenesis, Salinity Adaptation, and Lipid Production in Diatoms (Bacillariophyta).</title>
        <authorList>
            <person name="Roberts W.R."/>
            <person name="Downey K.M."/>
            <person name="Ruck E.C."/>
            <person name="Traller J.C."/>
            <person name="Alverson A.J."/>
        </authorList>
    </citation>
    <scope>NUCLEOTIDE SEQUENCE [LARGE SCALE GENOMIC DNA]</scope>
    <source>
        <strain evidence="1 2">CCMP332</strain>
    </source>
</reference>
<dbReference type="AlphaFoldDB" id="A0ABD3QM32"/>
<sequence>MPVSRRWCCTAWFIDRNCSKESKTNCISFFAIRKYSFRSQCGKGPNVSVLTSGNEEKLYFGVSDVTTASAILDVSTGVEYPIQLLVAADLISQVDIEKAPARKEQLLTSAITQLSKEENPLLLKSYAHGHALYLRADARLEKSPPDVAGAIHDARMAVKIVPTEIRAWRVLASANEAGGDFDGAISAVKEWVKVDASFATKAKREIERLSSLS</sequence>
<evidence type="ECO:0000313" key="1">
    <source>
        <dbReference type="EMBL" id="KAL3801257.1"/>
    </source>
</evidence>
<dbReference type="Proteomes" id="UP001516023">
    <property type="component" value="Unassembled WGS sequence"/>
</dbReference>
<proteinExistence type="predicted"/>
<gene>
    <name evidence="1" type="ORF">HJC23_012657</name>
</gene>
<organism evidence="1 2">
    <name type="scientific">Cyclotella cryptica</name>
    <dbReference type="NCBI Taxonomy" id="29204"/>
    <lineage>
        <taxon>Eukaryota</taxon>
        <taxon>Sar</taxon>
        <taxon>Stramenopiles</taxon>
        <taxon>Ochrophyta</taxon>
        <taxon>Bacillariophyta</taxon>
        <taxon>Coscinodiscophyceae</taxon>
        <taxon>Thalassiosirophycidae</taxon>
        <taxon>Stephanodiscales</taxon>
        <taxon>Stephanodiscaceae</taxon>
        <taxon>Cyclotella</taxon>
    </lineage>
</organism>
<keyword evidence="2" id="KW-1185">Reference proteome</keyword>
<dbReference type="EMBL" id="JABMIG020000028">
    <property type="protein sequence ID" value="KAL3801257.1"/>
    <property type="molecule type" value="Genomic_DNA"/>
</dbReference>
<name>A0ABD3QM32_9STRA</name>
<evidence type="ECO:0000313" key="2">
    <source>
        <dbReference type="Proteomes" id="UP001516023"/>
    </source>
</evidence>